<evidence type="ECO:0000313" key="3">
    <source>
        <dbReference type="Proteomes" id="UP000186030"/>
    </source>
</evidence>
<feature type="transmembrane region" description="Helical" evidence="1">
    <location>
        <begin position="15"/>
        <end position="33"/>
    </location>
</feature>
<reference evidence="2 3" key="1">
    <citation type="submission" date="2016-11" db="EMBL/GenBank/DDBJ databases">
        <authorList>
            <person name="Kadnikov V."/>
            <person name="Nazina T."/>
        </authorList>
    </citation>
    <scope>NUCLEOTIDE SEQUENCE [LARGE SCALE GENOMIC DNA]</scope>
    <source>
        <strain evidence="2 3">1017</strain>
    </source>
</reference>
<keyword evidence="1" id="KW-0472">Membrane</keyword>
<evidence type="ECO:0000313" key="2">
    <source>
        <dbReference type="EMBL" id="OKO95793.1"/>
    </source>
</evidence>
<organism evidence="2 3">
    <name type="scientific">Geobacillus proteiniphilus</name>
    <dbReference type="NCBI Taxonomy" id="860353"/>
    <lineage>
        <taxon>Bacteria</taxon>
        <taxon>Bacillati</taxon>
        <taxon>Bacillota</taxon>
        <taxon>Bacilli</taxon>
        <taxon>Bacillales</taxon>
        <taxon>Anoxybacillaceae</taxon>
        <taxon>Geobacillus</taxon>
    </lineage>
</organism>
<name>A0A1Q5T6D0_9BACL</name>
<protein>
    <submittedName>
        <fullName evidence="2">Uncharacterized protein</fullName>
    </submittedName>
</protein>
<evidence type="ECO:0000256" key="1">
    <source>
        <dbReference type="SAM" id="Phobius"/>
    </source>
</evidence>
<gene>
    <name evidence="2" type="ORF">BRO54_0783</name>
</gene>
<dbReference type="Proteomes" id="UP000186030">
    <property type="component" value="Unassembled WGS sequence"/>
</dbReference>
<reference evidence="3" key="2">
    <citation type="submission" date="2017-01" db="EMBL/GenBank/DDBJ databases">
        <title>Genome sequencing and annotation of Geobacillus sp. 1017, a Hydrocarbon-Oxidizing Thermophilic Bacterium Isolated from a Heavy Oil Reservoir (China).</title>
        <authorList>
            <person name="Kadnikov V.V."/>
            <person name="Mardanov A.V."/>
            <person name="Poltaraus A.B."/>
            <person name="Sokolova D.S."/>
            <person name="Semenova E.M."/>
            <person name="Ravin N.V."/>
            <person name="Tourova T.P."/>
            <person name="Nazina T.N."/>
        </authorList>
    </citation>
    <scope>NUCLEOTIDE SEQUENCE [LARGE SCALE GENOMIC DNA]</scope>
    <source>
        <strain evidence="3">1017</strain>
    </source>
</reference>
<dbReference type="AlphaFoldDB" id="A0A1Q5T6D0"/>
<keyword evidence="1" id="KW-1133">Transmembrane helix</keyword>
<proteinExistence type="predicted"/>
<keyword evidence="1" id="KW-0812">Transmembrane</keyword>
<sequence length="46" mass="5295">MISPASSLLFVPHSYSIFLDISMISLLFLSHFFSHKERGMADVFFQ</sequence>
<comment type="caution">
    <text evidence="2">The sequence shown here is derived from an EMBL/GenBank/DDBJ whole genome shotgun (WGS) entry which is preliminary data.</text>
</comment>
<accession>A0A1Q5T6D0</accession>
<dbReference type="EMBL" id="MQMG01000006">
    <property type="protein sequence ID" value="OKO95793.1"/>
    <property type="molecule type" value="Genomic_DNA"/>
</dbReference>